<dbReference type="GO" id="GO:0046872">
    <property type="term" value="F:metal ion binding"/>
    <property type="evidence" value="ECO:0007669"/>
    <property type="project" value="UniProtKB-KW"/>
</dbReference>
<evidence type="ECO:0000313" key="3">
    <source>
        <dbReference type="EMBL" id="SHI69371.1"/>
    </source>
</evidence>
<dbReference type="EMBL" id="FQYQ01000004">
    <property type="protein sequence ID" value="SHI69371.1"/>
    <property type="molecule type" value="Genomic_DNA"/>
</dbReference>
<name>A0A1M6D891_PSEXY</name>
<dbReference type="Proteomes" id="UP000184185">
    <property type="component" value="Unassembled WGS sequence"/>
</dbReference>
<dbReference type="STRING" id="185007.SAMN02910350_00056"/>
<dbReference type="PROSITE" id="PS01085">
    <property type="entry name" value="RIBUL_P_3_EPIMER_1"/>
    <property type="match status" value="1"/>
</dbReference>
<dbReference type="GO" id="GO:0016857">
    <property type="term" value="F:racemase and epimerase activity, acting on carbohydrates and derivatives"/>
    <property type="evidence" value="ECO:0007669"/>
    <property type="project" value="InterPro"/>
</dbReference>
<dbReference type="Pfam" id="PF00834">
    <property type="entry name" value="Ribul_P_3_epim"/>
    <property type="match status" value="1"/>
</dbReference>
<protein>
    <submittedName>
        <fullName evidence="3">Ribulose-phosphate 3-epimerase</fullName>
    </submittedName>
</protein>
<organism evidence="3 4">
    <name type="scientific">Pseudobutyrivibrio xylanivorans DSM 14809</name>
    <dbReference type="NCBI Taxonomy" id="1123012"/>
    <lineage>
        <taxon>Bacteria</taxon>
        <taxon>Bacillati</taxon>
        <taxon>Bacillota</taxon>
        <taxon>Clostridia</taxon>
        <taxon>Lachnospirales</taxon>
        <taxon>Lachnospiraceae</taxon>
        <taxon>Pseudobutyrivibrio</taxon>
    </lineage>
</organism>
<sequence>MEFELNASMMCANYGHLAREINELEEGGIDSFHIDIMDGRFVPNFAMSLNDMSYIASVTFKPLDVHLMVEHPNNTIDLFIKNLRKGDTIYIHPEAEYHPSTTLQKVIDAGMVPGIAINPGTSIETVKEMLKIVDKVLVMSVNPGNAGQMYLPYVGEKIDKLLKLKERYGFKIYWDGACSGSKILEFAPKGVDGFVLGTTLLFGRGRGYKDILADIRKMRV</sequence>
<dbReference type="OrthoDB" id="1645589at2"/>
<dbReference type="InterPro" id="IPR000056">
    <property type="entry name" value="Ribul_P_3_epim-like"/>
</dbReference>
<dbReference type="Gene3D" id="3.20.20.70">
    <property type="entry name" value="Aldolase class I"/>
    <property type="match status" value="1"/>
</dbReference>
<keyword evidence="1" id="KW-0479">Metal-binding</keyword>
<evidence type="ECO:0000256" key="1">
    <source>
        <dbReference type="ARBA" id="ARBA00022723"/>
    </source>
</evidence>
<gene>
    <name evidence="3" type="ORF">SAMN02745725_00885</name>
</gene>
<reference evidence="3 4" key="1">
    <citation type="submission" date="2016-11" db="EMBL/GenBank/DDBJ databases">
        <authorList>
            <person name="Jaros S."/>
            <person name="Januszkiewicz K."/>
            <person name="Wedrychowicz H."/>
        </authorList>
    </citation>
    <scope>NUCLEOTIDE SEQUENCE [LARGE SCALE GENOMIC DNA]</scope>
    <source>
        <strain evidence="3 4">DSM 14809</strain>
    </source>
</reference>
<dbReference type="AlphaFoldDB" id="A0A1M6D891"/>
<dbReference type="GO" id="GO:0005975">
    <property type="term" value="P:carbohydrate metabolic process"/>
    <property type="evidence" value="ECO:0007669"/>
    <property type="project" value="InterPro"/>
</dbReference>
<keyword evidence="2" id="KW-0413">Isomerase</keyword>
<proteinExistence type="predicted"/>
<accession>A0A1M6D891</accession>
<evidence type="ECO:0000313" key="4">
    <source>
        <dbReference type="Proteomes" id="UP000184185"/>
    </source>
</evidence>
<dbReference type="RefSeq" id="WP_072913267.1">
    <property type="nucleotide sequence ID" value="NZ_FQYQ01000004.1"/>
</dbReference>
<dbReference type="PANTHER" id="PTHR11749">
    <property type="entry name" value="RIBULOSE-5-PHOSPHATE-3-EPIMERASE"/>
    <property type="match status" value="1"/>
</dbReference>
<dbReference type="SUPFAM" id="SSF51366">
    <property type="entry name" value="Ribulose-phoshate binding barrel"/>
    <property type="match status" value="1"/>
</dbReference>
<dbReference type="InterPro" id="IPR011060">
    <property type="entry name" value="RibuloseP-bd_barrel"/>
</dbReference>
<keyword evidence="4" id="KW-1185">Reference proteome</keyword>
<dbReference type="InterPro" id="IPR013785">
    <property type="entry name" value="Aldolase_TIM"/>
</dbReference>
<evidence type="ECO:0000256" key="2">
    <source>
        <dbReference type="ARBA" id="ARBA00023235"/>
    </source>
</evidence>
<dbReference type="CDD" id="cd00429">
    <property type="entry name" value="RPE"/>
    <property type="match status" value="1"/>
</dbReference>